<evidence type="ECO:0000313" key="2">
    <source>
        <dbReference type="EMBL" id="EGJ49046.1"/>
    </source>
</evidence>
<gene>
    <name evidence="2" type="ORF">Desaf_0694</name>
</gene>
<dbReference type="AlphaFoldDB" id="F3YW16"/>
<dbReference type="Proteomes" id="UP000007844">
    <property type="component" value="Chromosome"/>
</dbReference>
<dbReference type="KEGG" id="daf:Desaf_0694"/>
<dbReference type="EMBL" id="CP003221">
    <property type="protein sequence ID" value="EGJ49046.1"/>
    <property type="molecule type" value="Genomic_DNA"/>
</dbReference>
<proteinExistence type="predicted"/>
<evidence type="ECO:0000313" key="3">
    <source>
        <dbReference type="Proteomes" id="UP000007844"/>
    </source>
</evidence>
<dbReference type="HOGENOM" id="CLU_2632295_0_0_7"/>
<accession>F3YW16</accession>
<keyword evidence="1" id="KW-0472">Membrane</keyword>
<evidence type="ECO:0000256" key="1">
    <source>
        <dbReference type="SAM" id="Phobius"/>
    </source>
</evidence>
<name>F3YW16_DESAF</name>
<dbReference type="STRING" id="690850.Desaf_0694"/>
<keyword evidence="1" id="KW-1133">Transmembrane helix</keyword>
<keyword evidence="3" id="KW-1185">Reference proteome</keyword>
<sequence precursor="true">MNRLNVHRIKFAWLRRLVIVLAAPLAWCLIAVIFIDASMKEAALGAWEEACYNRKYLQAFSGAVKEAWRCDDLKEKP</sequence>
<reference evidence="2 3" key="1">
    <citation type="journal article" date="2011" name="J. Bacteriol.">
        <title>Genome sequence of the mercury-methylating and pleomorphic Desulfovibrio africanus Strain Walvis Bay.</title>
        <authorList>
            <person name="Brown S.D."/>
            <person name="Wall J.D."/>
            <person name="Kucken A.M."/>
            <person name="Gilmour C.C."/>
            <person name="Podar M."/>
            <person name="Brandt C.C."/>
            <person name="Teshima H."/>
            <person name="Detter J.C."/>
            <person name="Han C.S."/>
            <person name="Land M.L."/>
            <person name="Lucas S."/>
            <person name="Han J."/>
            <person name="Pennacchio L."/>
            <person name="Nolan M."/>
            <person name="Pitluck S."/>
            <person name="Woyke T."/>
            <person name="Goodwin L."/>
            <person name="Palumbo A.V."/>
            <person name="Elias D.A."/>
        </authorList>
    </citation>
    <scope>NUCLEOTIDE SEQUENCE [LARGE SCALE GENOMIC DNA]</scope>
    <source>
        <strain evidence="2 3">Walvis Bay</strain>
    </source>
</reference>
<keyword evidence="1" id="KW-0812">Transmembrane</keyword>
<protein>
    <submittedName>
        <fullName evidence="2">Uncharacterized protein</fullName>
    </submittedName>
</protein>
<organism evidence="2 3">
    <name type="scientific">Desulfocurvibacter africanus subsp. africanus str. Walvis Bay</name>
    <dbReference type="NCBI Taxonomy" id="690850"/>
    <lineage>
        <taxon>Bacteria</taxon>
        <taxon>Pseudomonadati</taxon>
        <taxon>Thermodesulfobacteriota</taxon>
        <taxon>Desulfovibrionia</taxon>
        <taxon>Desulfovibrionales</taxon>
        <taxon>Desulfovibrionaceae</taxon>
        <taxon>Desulfocurvibacter</taxon>
    </lineage>
</organism>
<dbReference type="RefSeq" id="WP_014258882.1">
    <property type="nucleotide sequence ID" value="NC_016629.1"/>
</dbReference>
<feature type="transmembrane region" description="Helical" evidence="1">
    <location>
        <begin position="12"/>
        <end position="35"/>
    </location>
</feature>